<dbReference type="GO" id="GO:0004830">
    <property type="term" value="F:tryptophan-tRNA ligase activity"/>
    <property type="evidence" value="ECO:0007669"/>
    <property type="project" value="TreeGrafter"/>
</dbReference>
<comment type="caution">
    <text evidence="2">The sequence shown here is derived from an EMBL/GenBank/DDBJ whole genome shotgun (WGS) entry which is preliminary data.</text>
</comment>
<dbReference type="PANTHER" id="PTHR10055">
    <property type="entry name" value="TRYPTOPHANYL-TRNA SYNTHETASE"/>
    <property type="match status" value="1"/>
</dbReference>
<proteinExistence type="predicted"/>
<evidence type="ECO:0000313" key="2">
    <source>
        <dbReference type="EMBL" id="KAG6398114.1"/>
    </source>
</evidence>
<accession>A0A8X8ZBN1</accession>
<dbReference type="PANTHER" id="PTHR10055:SF1">
    <property type="entry name" value="TRYPTOPHAN--TRNA LIGASE, CYTOPLASMIC"/>
    <property type="match status" value="1"/>
</dbReference>
<dbReference type="GO" id="GO:0006436">
    <property type="term" value="P:tryptophanyl-tRNA aminoacylation"/>
    <property type="evidence" value="ECO:0007669"/>
    <property type="project" value="TreeGrafter"/>
</dbReference>
<evidence type="ECO:0000313" key="3">
    <source>
        <dbReference type="Proteomes" id="UP000298416"/>
    </source>
</evidence>
<keyword evidence="3" id="KW-1185">Reference proteome</keyword>
<dbReference type="EMBL" id="PNBA02000015">
    <property type="protein sequence ID" value="KAG6398114.1"/>
    <property type="molecule type" value="Genomic_DNA"/>
</dbReference>
<reference evidence="2" key="2">
    <citation type="submission" date="2020-08" db="EMBL/GenBank/DDBJ databases">
        <title>Plant Genome Project.</title>
        <authorList>
            <person name="Zhang R.-G."/>
        </authorList>
    </citation>
    <scope>NUCLEOTIDE SEQUENCE</scope>
    <source>
        <strain evidence="2">Huo1</strain>
        <tissue evidence="2">Leaf</tissue>
    </source>
</reference>
<reference evidence="2" key="1">
    <citation type="submission" date="2018-01" db="EMBL/GenBank/DDBJ databases">
        <authorList>
            <person name="Mao J.F."/>
        </authorList>
    </citation>
    <scope>NUCLEOTIDE SEQUENCE</scope>
    <source>
        <strain evidence="2">Huo1</strain>
        <tissue evidence="2">Leaf</tissue>
    </source>
</reference>
<dbReference type="Proteomes" id="UP000298416">
    <property type="component" value="Unassembled WGS sequence"/>
</dbReference>
<dbReference type="Gene3D" id="3.40.50.620">
    <property type="entry name" value="HUPs"/>
    <property type="match status" value="1"/>
</dbReference>
<gene>
    <name evidence="2" type="ORF">SASPL_139566</name>
</gene>
<evidence type="ECO:0000256" key="1">
    <source>
        <dbReference type="ARBA" id="ARBA00030268"/>
    </source>
</evidence>
<dbReference type="GO" id="GO:0005737">
    <property type="term" value="C:cytoplasm"/>
    <property type="evidence" value="ECO:0007669"/>
    <property type="project" value="TreeGrafter"/>
</dbReference>
<dbReference type="AlphaFoldDB" id="A0A8X8ZBN1"/>
<organism evidence="2">
    <name type="scientific">Salvia splendens</name>
    <name type="common">Scarlet sage</name>
    <dbReference type="NCBI Taxonomy" id="180675"/>
    <lineage>
        <taxon>Eukaryota</taxon>
        <taxon>Viridiplantae</taxon>
        <taxon>Streptophyta</taxon>
        <taxon>Embryophyta</taxon>
        <taxon>Tracheophyta</taxon>
        <taxon>Spermatophyta</taxon>
        <taxon>Magnoliopsida</taxon>
        <taxon>eudicotyledons</taxon>
        <taxon>Gunneridae</taxon>
        <taxon>Pentapetalae</taxon>
        <taxon>asterids</taxon>
        <taxon>lamiids</taxon>
        <taxon>Lamiales</taxon>
        <taxon>Lamiaceae</taxon>
        <taxon>Nepetoideae</taxon>
        <taxon>Mentheae</taxon>
        <taxon>Salviinae</taxon>
        <taxon>Salvia</taxon>
        <taxon>Salvia subgen. Calosphace</taxon>
        <taxon>core Calosphace</taxon>
    </lineage>
</organism>
<dbReference type="InterPro" id="IPR014729">
    <property type="entry name" value="Rossmann-like_a/b/a_fold"/>
</dbReference>
<protein>
    <recommendedName>
        <fullName evidence="1">Tryptophanyl-tRNA synthetase</fullName>
    </recommendedName>
</protein>
<dbReference type="Gene3D" id="1.10.240.10">
    <property type="entry name" value="Tyrosyl-Transfer RNA Synthetase"/>
    <property type="match status" value="1"/>
</dbReference>
<sequence length="338" mass="38141">MPLYLQDAFKVPLVIQLTDDEKCMWKNLTVEESRRLARENAKDIIACGFDVSRTFIFSDFDYVGGANLYKDATCSIVHKVYLEVTSAKHGLAILNLIPVVDILFKYLGFFLEDDNKLEHIRTEYGSGRMLTGEIKKRLTEVLTELVERHRRARAAVTDEMVDAFMAVRPLPNITMASIVGENWGHVDGQDRPENSELSAQNYNLLMSLLDETQIDECDDERLTKVIQSLQDELDCVDHFAWEGDVVDCESSIDDESYGQGFPSMAAVDRLDSMDMKMVPTSPRGGDHMGGWCMDHHGQGVIDGDGGLNDDQLGFIKNNNSSLLLEVGQDFWHGHFEYV</sequence>
<dbReference type="SUPFAM" id="SSF52374">
    <property type="entry name" value="Nucleotidylyl transferase"/>
    <property type="match status" value="2"/>
</dbReference>
<name>A0A8X8ZBN1_SALSN</name>